<evidence type="ECO:0000259" key="1">
    <source>
        <dbReference type="Pfam" id="PF18737"/>
    </source>
</evidence>
<dbReference type="RefSeq" id="WP_013268664.1">
    <property type="nucleotide sequence ID" value="NC_014375.1"/>
</dbReference>
<dbReference type="Pfam" id="PF18737">
    <property type="entry name" value="HEPN_MAE_28990"/>
    <property type="match status" value="1"/>
</dbReference>
<protein>
    <recommendedName>
        <fullName evidence="1">MAE-28990/MAE-18760-like HEPN domain-containing protein</fullName>
    </recommendedName>
</protein>
<name>D9QF76_BRESC</name>
<evidence type="ECO:0000313" key="3">
    <source>
        <dbReference type="Proteomes" id="UP000002696"/>
    </source>
</evidence>
<organism evidence="2 3">
    <name type="scientific">Brevundimonas subvibrioides (strain ATCC 15264 / DSM 4735 / LMG 14903 / NBRC 16000 / CB 81)</name>
    <name type="common">Caulobacter subvibrioides</name>
    <dbReference type="NCBI Taxonomy" id="633149"/>
    <lineage>
        <taxon>Bacteria</taxon>
        <taxon>Pseudomonadati</taxon>
        <taxon>Pseudomonadota</taxon>
        <taxon>Alphaproteobacteria</taxon>
        <taxon>Caulobacterales</taxon>
        <taxon>Caulobacteraceae</taxon>
        <taxon>Brevundimonas</taxon>
    </lineage>
</organism>
<dbReference type="eggNOG" id="ENOG5032SV9">
    <property type="taxonomic scope" value="Bacteria"/>
</dbReference>
<feature type="domain" description="MAE-28990/MAE-18760-like HEPN" evidence="1">
    <location>
        <begin position="9"/>
        <end position="204"/>
    </location>
</feature>
<evidence type="ECO:0000313" key="2">
    <source>
        <dbReference type="EMBL" id="ADL00561.1"/>
    </source>
</evidence>
<dbReference type="Proteomes" id="UP000002696">
    <property type="component" value="Chromosome"/>
</dbReference>
<dbReference type="KEGG" id="bsb:Bresu_1249"/>
<keyword evidence="3" id="KW-1185">Reference proteome</keyword>
<dbReference type="AlphaFoldDB" id="D9QF76"/>
<dbReference type="InterPro" id="IPR040788">
    <property type="entry name" value="HEPN_MAE_28990"/>
</dbReference>
<accession>D9QF76</accession>
<dbReference type="EMBL" id="CP002102">
    <property type="protein sequence ID" value="ADL00561.1"/>
    <property type="molecule type" value="Genomic_DNA"/>
</dbReference>
<dbReference type="HOGENOM" id="CLU_100981_3_0_5"/>
<dbReference type="OrthoDB" id="4111339at2"/>
<reference evidence="3" key="1">
    <citation type="journal article" date="2011" name="J. Bacteriol.">
        <title>Genome sequences of eight morphologically diverse alphaproteobacteria.</title>
        <authorList>
            <consortium name="US DOE Joint Genome Institute"/>
            <person name="Brown P.J."/>
            <person name="Kysela D.T."/>
            <person name="Buechlein A."/>
            <person name="Hemmerich C."/>
            <person name="Brun Y.V."/>
        </authorList>
    </citation>
    <scope>NUCLEOTIDE SEQUENCE [LARGE SCALE GENOMIC DNA]</scope>
    <source>
        <strain evidence="3">ATCC 15264 / DSM 4735 / LMG 14903 / NBRC 16000 / CB 81</strain>
    </source>
</reference>
<sequence>MALTVAQLSSQIEADLDWRHAELAVFRDLLTRDAGTGIRRRVLFRGAWAILYAHYEGFCKYSLQLMAEFLQGLPDCASLPHSTFLFVHDKSMRQAKSMATAEAYEFFRVTVEALRQAPPPVGIVETKSNLWPDLLQNILSDLDLQSYDVVPSPVLIKTLVARRNDIAHGQKVFIKDLTYYREYEDATSALMYELALAIVDRASKY</sequence>
<dbReference type="STRING" id="633149.Bresu_1249"/>
<dbReference type="InParanoid" id="D9QF76"/>
<proteinExistence type="predicted"/>
<gene>
    <name evidence="2" type="ordered locus">Bresu_1249</name>
</gene>